<evidence type="ECO:0000313" key="5">
    <source>
        <dbReference type="EMBL" id="MCV7629625.1"/>
    </source>
</evidence>
<gene>
    <name evidence="5" type="ORF">M3A82_009810</name>
</gene>
<proteinExistence type="predicted"/>
<dbReference type="Pfam" id="PF13439">
    <property type="entry name" value="Glyco_transf_4"/>
    <property type="match status" value="1"/>
</dbReference>
<dbReference type="PANTHER" id="PTHR12526:SF595">
    <property type="entry name" value="BLL5217 PROTEIN"/>
    <property type="match status" value="1"/>
</dbReference>
<dbReference type="Gene3D" id="3.40.50.2000">
    <property type="entry name" value="Glycogen Phosphorylase B"/>
    <property type="match status" value="2"/>
</dbReference>
<dbReference type="InterPro" id="IPR028098">
    <property type="entry name" value="Glyco_trans_4-like_N"/>
</dbReference>
<dbReference type="SUPFAM" id="SSF53756">
    <property type="entry name" value="UDP-Glycosyltransferase/glycogen phosphorylase"/>
    <property type="match status" value="1"/>
</dbReference>
<dbReference type="Pfam" id="PF00534">
    <property type="entry name" value="Glycos_transf_1"/>
    <property type="match status" value="1"/>
</dbReference>
<organism evidence="5 6">
    <name type="scientific">Micrococcus luteus</name>
    <name type="common">Micrococcus lysodeikticus</name>
    <dbReference type="NCBI Taxonomy" id="1270"/>
    <lineage>
        <taxon>Bacteria</taxon>
        <taxon>Bacillati</taxon>
        <taxon>Actinomycetota</taxon>
        <taxon>Actinomycetes</taxon>
        <taxon>Micrococcales</taxon>
        <taxon>Micrococcaceae</taxon>
        <taxon>Micrococcus</taxon>
    </lineage>
</organism>
<comment type="caution">
    <text evidence="5">The sequence shown here is derived from an EMBL/GenBank/DDBJ whole genome shotgun (WGS) entry which is preliminary data.</text>
</comment>
<dbReference type="InterPro" id="IPR001296">
    <property type="entry name" value="Glyco_trans_1"/>
</dbReference>
<name>A0AAP3AI44_MICLU</name>
<evidence type="ECO:0000256" key="1">
    <source>
        <dbReference type="ARBA" id="ARBA00022676"/>
    </source>
</evidence>
<feature type="domain" description="Glycosyl transferase family 1" evidence="3">
    <location>
        <begin position="182"/>
        <end position="309"/>
    </location>
</feature>
<sequence length="375" mass="40415">MRISVLTHMLHPIRSPYEGGLEMHTAMTVEHLVRRGHDVTVYAREGTRLPGDVVAVLPAEGAGPGRAGARVREEAARRACALILDDDSDAVLNNSLSPAPLELLRARPMVTVLHTPATLAEVLAVVDAPDWTAPDHHRWASVSASNALAWQHRLPRVDVVPNGIELHHWVSDAVPVRGRAVWSGRITAEKGLHVAIDAARIAGMELHFAGPISDEEYHAREVVPRLGPDTVYHGHLDHQTLPHMLATGEVFLATPLWAEPFGLAVVEAMALGVPVAALLSGAMGEIVAPQAGALAVHHTAQELAVSIRHARRKDRGRVRAWACRFSAETMVEGYVDLLEQAAEDARDLAAAEDAYGLDLQEAPRPSAEAADLESL</sequence>
<accession>A0AAP3AI44</accession>
<dbReference type="AlphaFoldDB" id="A0AAP3AI44"/>
<evidence type="ECO:0000259" key="4">
    <source>
        <dbReference type="Pfam" id="PF13439"/>
    </source>
</evidence>
<evidence type="ECO:0000259" key="3">
    <source>
        <dbReference type="Pfam" id="PF00534"/>
    </source>
</evidence>
<keyword evidence="1 5" id="KW-0328">Glycosyltransferase</keyword>
<keyword evidence="2 5" id="KW-0808">Transferase</keyword>
<feature type="domain" description="Glycosyltransferase subfamily 4-like N-terminal" evidence="4">
    <location>
        <begin position="19"/>
        <end position="166"/>
    </location>
</feature>
<protein>
    <submittedName>
        <fullName evidence="5">Glycosyltransferase</fullName>
        <ecNumber evidence="5">2.4.-.-</ecNumber>
    </submittedName>
</protein>
<dbReference type="PANTHER" id="PTHR12526">
    <property type="entry name" value="GLYCOSYLTRANSFERASE"/>
    <property type="match status" value="1"/>
</dbReference>
<dbReference type="Proteomes" id="UP001205867">
    <property type="component" value="Unassembled WGS sequence"/>
</dbReference>
<dbReference type="GO" id="GO:0016757">
    <property type="term" value="F:glycosyltransferase activity"/>
    <property type="evidence" value="ECO:0007669"/>
    <property type="project" value="UniProtKB-KW"/>
</dbReference>
<dbReference type="RefSeq" id="WP_136941057.1">
    <property type="nucleotide sequence ID" value="NZ_CBDRLD010000005.1"/>
</dbReference>
<dbReference type="EC" id="2.4.-.-" evidence="5"/>
<reference evidence="5" key="1">
    <citation type="submission" date="2023-06" db="EMBL/GenBank/DDBJ databases">
        <title>lsaBGC provides a comprehensive framework for evolutionary analysis of biosynthetic gene clusters within focal taxa.</title>
        <authorList>
            <person name="Salamzade R."/>
            <person name="Sandstrom S."/>
            <person name="Kalan L.R."/>
        </authorList>
    </citation>
    <scope>NUCLEOTIDE SEQUENCE</scope>
    <source>
        <strain evidence="5">P3-SID899</strain>
    </source>
</reference>
<evidence type="ECO:0000313" key="6">
    <source>
        <dbReference type="Proteomes" id="UP001205867"/>
    </source>
</evidence>
<dbReference type="EMBL" id="JALXKZ020000029">
    <property type="protein sequence ID" value="MCV7629625.1"/>
    <property type="molecule type" value="Genomic_DNA"/>
</dbReference>
<evidence type="ECO:0000256" key="2">
    <source>
        <dbReference type="ARBA" id="ARBA00022679"/>
    </source>
</evidence>